<reference evidence="1" key="1">
    <citation type="submission" date="2021-01" db="EMBL/GenBank/DDBJ databases">
        <authorList>
            <person name="Corre E."/>
            <person name="Pelletier E."/>
            <person name="Niang G."/>
            <person name="Scheremetjew M."/>
            <person name="Finn R."/>
            <person name="Kale V."/>
            <person name="Holt S."/>
            <person name="Cochrane G."/>
            <person name="Meng A."/>
            <person name="Brown T."/>
            <person name="Cohen L."/>
        </authorList>
    </citation>
    <scope>NUCLEOTIDE SEQUENCE</scope>
    <source>
        <strain evidence="1">CCAP1064/1</strain>
    </source>
</reference>
<dbReference type="Gene3D" id="3.40.50.300">
    <property type="entry name" value="P-loop containing nucleotide triphosphate hydrolases"/>
    <property type="match status" value="1"/>
</dbReference>
<dbReference type="GO" id="GO:0008146">
    <property type="term" value="F:sulfotransferase activity"/>
    <property type="evidence" value="ECO:0007669"/>
    <property type="project" value="InterPro"/>
</dbReference>
<dbReference type="Pfam" id="PF03567">
    <property type="entry name" value="Sulfotransfer_2"/>
    <property type="match status" value="1"/>
</dbReference>
<dbReference type="AlphaFoldDB" id="A0A7S0GKQ3"/>
<name>A0A7S0GKQ3_9STRA</name>
<dbReference type="EMBL" id="HBEL01041607">
    <property type="protein sequence ID" value="CAD8423223.1"/>
    <property type="molecule type" value="Transcribed_RNA"/>
</dbReference>
<sequence>MLEPNRLFPKRHQSTLPCYMGDQLIQGDMRPAGLYFIKIHKCASTTSATIATNIARRHALKRNESICRVTKNGFFFKNDRNACKVAFAHNHASEIPYLKKRSKSKTLLWTFIRDPTSRFISWFYHVEVSREGKSERELVSQAKIARSDFMYEFTQLDRRTRIRHYDRESLNMSHRLNVTNEMIQAVLDQYDFIGLTERFHESSVVMKILWGLDFGNLLYMNSKRSGSESDSFDNKCVKLRKSNVSSTEQLYFQSSHWKSKVKGDEMFHAAVNRSLDLTINRVIGKKFFDVQLSAYENLLKRAQDHCMPSTIFPCDKSKNITRRLRRIDHRPSFKKVANHHKFDVGTNSTEEKIQMDTDMYGPCKPCYLRDIGCGFKCLDDFYARESF</sequence>
<protein>
    <recommendedName>
        <fullName evidence="2">Sulfotransferase domain-containing protein</fullName>
    </recommendedName>
</protein>
<dbReference type="GO" id="GO:0016020">
    <property type="term" value="C:membrane"/>
    <property type="evidence" value="ECO:0007669"/>
    <property type="project" value="InterPro"/>
</dbReference>
<organism evidence="1">
    <name type="scientific">Proboscia inermis</name>
    <dbReference type="NCBI Taxonomy" id="420281"/>
    <lineage>
        <taxon>Eukaryota</taxon>
        <taxon>Sar</taxon>
        <taxon>Stramenopiles</taxon>
        <taxon>Ochrophyta</taxon>
        <taxon>Bacillariophyta</taxon>
        <taxon>Coscinodiscophyceae</taxon>
        <taxon>Rhizosoleniophycidae</taxon>
        <taxon>Rhizosoleniales</taxon>
        <taxon>Rhizosoleniaceae</taxon>
        <taxon>Proboscia</taxon>
    </lineage>
</organism>
<dbReference type="InterPro" id="IPR027417">
    <property type="entry name" value="P-loop_NTPase"/>
</dbReference>
<evidence type="ECO:0008006" key="2">
    <source>
        <dbReference type="Google" id="ProtNLM"/>
    </source>
</evidence>
<evidence type="ECO:0000313" key="1">
    <source>
        <dbReference type="EMBL" id="CAD8423223.1"/>
    </source>
</evidence>
<accession>A0A7S0GKQ3</accession>
<dbReference type="InterPro" id="IPR005331">
    <property type="entry name" value="Sulfotransferase"/>
</dbReference>
<proteinExistence type="predicted"/>
<gene>
    <name evidence="1" type="ORF">PINE0816_LOCUS19381</name>
</gene>